<organism evidence="2">
    <name type="scientific">Picea glauca</name>
    <name type="common">White spruce</name>
    <name type="synonym">Pinus glauca</name>
    <dbReference type="NCBI Taxonomy" id="3330"/>
    <lineage>
        <taxon>Eukaryota</taxon>
        <taxon>Viridiplantae</taxon>
        <taxon>Streptophyta</taxon>
        <taxon>Embryophyta</taxon>
        <taxon>Tracheophyta</taxon>
        <taxon>Spermatophyta</taxon>
        <taxon>Pinopsida</taxon>
        <taxon>Pinidae</taxon>
        <taxon>Conifers I</taxon>
        <taxon>Pinales</taxon>
        <taxon>Pinaceae</taxon>
        <taxon>Picea</taxon>
    </lineage>
</organism>
<feature type="compositionally biased region" description="Polar residues" evidence="1">
    <location>
        <begin position="44"/>
        <end position="55"/>
    </location>
</feature>
<evidence type="ECO:0000256" key="1">
    <source>
        <dbReference type="SAM" id="MobiDB-lite"/>
    </source>
</evidence>
<sequence>MYVCIKNWSKTEFPFIRNSKVEMTGPYGMNEQPEWPGTIRKAQPVTNNTPSQQKSHPPIFPS</sequence>
<dbReference type="EMBL" id="LKAM01000022">
    <property type="protein sequence ID" value="KUM45255.1"/>
    <property type="molecule type" value="Genomic_DNA"/>
</dbReference>
<evidence type="ECO:0000313" key="2">
    <source>
        <dbReference type="EMBL" id="KUM45255.1"/>
    </source>
</evidence>
<gene>
    <name evidence="2" type="ORF">ABT39_MTgene3495</name>
</gene>
<protein>
    <submittedName>
        <fullName evidence="2">Uncharacterized protein</fullName>
    </submittedName>
</protein>
<proteinExistence type="predicted"/>
<dbReference type="AlphaFoldDB" id="A0A101LTV9"/>
<comment type="caution">
    <text evidence="2">The sequence shown here is derived from an EMBL/GenBank/DDBJ whole genome shotgun (WGS) entry which is preliminary data.</text>
</comment>
<accession>A0A101LTV9</accession>
<keyword evidence="2" id="KW-0496">Mitochondrion</keyword>
<name>A0A101LTV9_PICGL</name>
<geneLocation type="mitochondrion" evidence="2"/>
<feature type="region of interest" description="Disordered" evidence="1">
    <location>
        <begin position="27"/>
        <end position="62"/>
    </location>
</feature>
<reference evidence="2" key="1">
    <citation type="journal article" date="2015" name="Genome Biol. Evol.">
        <title>Organellar Genomes of White Spruce (Picea glauca): Assembly and Annotation.</title>
        <authorList>
            <person name="Jackman S.D."/>
            <person name="Warren R.L."/>
            <person name="Gibb E.A."/>
            <person name="Vandervalk B.P."/>
            <person name="Mohamadi H."/>
            <person name="Chu J."/>
            <person name="Raymond A."/>
            <person name="Pleasance S."/>
            <person name="Coope R."/>
            <person name="Wildung M.R."/>
            <person name="Ritland C.E."/>
            <person name="Bousquet J."/>
            <person name="Jones S.J."/>
            <person name="Bohlmann J."/>
            <person name="Birol I."/>
        </authorList>
    </citation>
    <scope>NUCLEOTIDE SEQUENCE [LARGE SCALE GENOMIC DNA]</scope>
    <source>
        <tissue evidence="2">Flushing bud</tissue>
    </source>
</reference>